<evidence type="ECO:0000313" key="1">
    <source>
        <dbReference type="EMBL" id="JAD94066.1"/>
    </source>
</evidence>
<organism evidence="1">
    <name type="scientific">Arundo donax</name>
    <name type="common">Giant reed</name>
    <name type="synonym">Donax arundinaceus</name>
    <dbReference type="NCBI Taxonomy" id="35708"/>
    <lineage>
        <taxon>Eukaryota</taxon>
        <taxon>Viridiplantae</taxon>
        <taxon>Streptophyta</taxon>
        <taxon>Embryophyta</taxon>
        <taxon>Tracheophyta</taxon>
        <taxon>Spermatophyta</taxon>
        <taxon>Magnoliopsida</taxon>
        <taxon>Liliopsida</taxon>
        <taxon>Poales</taxon>
        <taxon>Poaceae</taxon>
        <taxon>PACMAD clade</taxon>
        <taxon>Arundinoideae</taxon>
        <taxon>Arundineae</taxon>
        <taxon>Arundo</taxon>
    </lineage>
</organism>
<reference evidence="1" key="1">
    <citation type="submission" date="2014-09" db="EMBL/GenBank/DDBJ databases">
        <authorList>
            <person name="Magalhaes I.L.F."/>
            <person name="Oliveira U."/>
            <person name="Santos F.R."/>
            <person name="Vidigal T.H.D.A."/>
            <person name="Brescovit A.D."/>
            <person name="Santos A.J."/>
        </authorList>
    </citation>
    <scope>NUCLEOTIDE SEQUENCE</scope>
    <source>
        <tissue evidence="1">Shoot tissue taken approximately 20 cm above the soil surface</tissue>
    </source>
</reference>
<sequence>MKKHNQKFTKAPMMIKIFKVSFLALNFYIRRQTFSLVYKSKDHHKTRTQIELVDLFTNFKQNLSQRSGFPTQSKGFLQRKSAKAPSFSHRNHTSFFWPPNKKLSAPNYLPKHLICRLDWKLR</sequence>
<name>A0A0A9E219_ARUDO</name>
<dbReference type="EMBL" id="GBRH01203829">
    <property type="protein sequence ID" value="JAD94066.1"/>
    <property type="molecule type" value="Transcribed_RNA"/>
</dbReference>
<dbReference type="AlphaFoldDB" id="A0A0A9E219"/>
<accession>A0A0A9E219</accession>
<reference evidence="1" key="2">
    <citation type="journal article" date="2015" name="Data Brief">
        <title>Shoot transcriptome of the giant reed, Arundo donax.</title>
        <authorList>
            <person name="Barrero R.A."/>
            <person name="Guerrero F.D."/>
            <person name="Moolhuijzen P."/>
            <person name="Goolsby J.A."/>
            <person name="Tidwell J."/>
            <person name="Bellgard S.E."/>
            <person name="Bellgard M.I."/>
        </authorList>
    </citation>
    <scope>NUCLEOTIDE SEQUENCE</scope>
    <source>
        <tissue evidence="1">Shoot tissue taken approximately 20 cm above the soil surface</tissue>
    </source>
</reference>
<proteinExistence type="predicted"/>
<protein>
    <submittedName>
        <fullName evidence="1">Uncharacterized protein</fullName>
    </submittedName>
</protein>